<evidence type="ECO:0008006" key="4">
    <source>
        <dbReference type="Google" id="ProtNLM"/>
    </source>
</evidence>
<dbReference type="Proteomes" id="UP001596542">
    <property type="component" value="Unassembled WGS sequence"/>
</dbReference>
<accession>A0ABW2I6E4</accession>
<feature type="signal peptide" evidence="1">
    <location>
        <begin position="1"/>
        <end position="23"/>
    </location>
</feature>
<evidence type="ECO:0000256" key="1">
    <source>
        <dbReference type="SAM" id="SignalP"/>
    </source>
</evidence>
<evidence type="ECO:0000313" key="3">
    <source>
        <dbReference type="Proteomes" id="UP001596542"/>
    </source>
</evidence>
<comment type="caution">
    <text evidence="2">The sequence shown here is derived from an EMBL/GenBank/DDBJ whole genome shotgun (WGS) entry which is preliminary data.</text>
</comment>
<evidence type="ECO:0000313" key="2">
    <source>
        <dbReference type="EMBL" id="MFC7286563.1"/>
    </source>
</evidence>
<protein>
    <recommendedName>
        <fullName evidence="4">Cell envelope biogenesis protein TolA</fullName>
    </recommendedName>
</protein>
<proteinExistence type="predicted"/>
<feature type="chain" id="PRO_5046832713" description="Cell envelope biogenesis protein TolA" evidence="1">
    <location>
        <begin position="24"/>
        <end position="180"/>
    </location>
</feature>
<keyword evidence="3" id="KW-1185">Reference proteome</keyword>
<dbReference type="RefSeq" id="WP_382269767.1">
    <property type="nucleotide sequence ID" value="NZ_JBHTBU010000001.1"/>
</dbReference>
<reference evidence="3" key="1">
    <citation type="journal article" date="2019" name="Int. J. Syst. Evol. Microbiol.">
        <title>The Global Catalogue of Microorganisms (GCM) 10K type strain sequencing project: providing services to taxonomists for standard genome sequencing and annotation.</title>
        <authorList>
            <consortium name="The Broad Institute Genomics Platform"/>
            <consortium name="The Broad Institute Genome Sequencing Center for Infectious Disease"/>
            <person name="Wu L."/>
            <person name="Ma J."/>
        </authorList>
    </citation>
    <scope>NUCLEOTIDE SEQUENCE [LARGE SCALE GENOMIC DNA]</scope>
    <source>
        <strain evidence="3">KACC 12508</strain>
    </source>
</reference>
<dbReference type="EMBL" id="JBHTBU010000001">
    <property type="protein sequence ID" value="MFC7286563.1"/>
    <property type="molecule type" value="Genomic_DNA"/>
</dbReference>
<name>A0ABW2I6E4_9BURK</name>
<gene>
    <name evidence="2" type="ORF">ACFQPC_00810</name>
</gene>
<keyword evidence="1" id="KW-0732">Signal</keyword>
<sequence length="180" mass="18917">MKKSLSMIVMAAASFGFMSASHAAPNEAKANYDAAKTRAEADYKVARAGCDNLKGNAKDVCQEEAKAGEVKAKAEAEAAYKGTPAAHKKARTDIADANYKVAKEKCDDFSGNKKDVCVKEAKAVHTSAIADAKASKEVTDARKDARDEKADANIAVKKEKCDALAGDEKSRCIAAANAGK</sequence>
<organism evidence="2 3">
    <name type="scientific">Herminiimonas glaciei</name>
    <dbReference type="NCBI Taxonomy" id="523788"/>
    <lineage>
        <taxon>Bacteria</taxon>
        <taxon>Pseudomonadati</taxon>
        <taxon>Pseudomonadota</taxon>
        <taxon>Betaproteobacteria</taxon>
        <taxon>Burkholderiales</taxon>
        <taxon>Oxalobacteraceae</taxon>
        <taxon>Herminiimonas</taxon>
    </lineage>
</organism>